<sequence length="155" mass="16432">MARRLSPGAASRNGAPPSPSSLQLDEGQESTVTLLLALGERLRRKRDMGLVAARHAELAHGRAKGPEHPDHRAYLHACEIEEEANAAAASIVDEIADIAVVTPAEISAKLAALRCLLPNLDDRHADTEIRAIAFVFAEAIEVLGSFPGTMQASPA</sequence>
<protein>
    <submittedName>
        <fullName evidence="2">Uncharacterized protein</fullName>
    </submittedName>
</protein>
<dbReference type="EMBL" id="JACTVA010000028">
    <property type="protein sequence ID" value="MBC9208204.1"/>
    <property type="molecule type" value="Genomic_DNA"/>
</dbReference>
<proteinExistence type="predicted"/>
<reference evidence="2 3" key="1">
    <citation type="journal article" date="2013" name="Int. J. Syst. Evol. Microbiol.">
        <title>Roseomonas aerophila sp. nov., isolated from air.</title>
        <authorList>
            <person name="Kim S.J."/>
            <person name="Weon H.Y."/>
            <person name="Ahn J.H."/>
            <person name="Hong S.B."/>
            <person name="Seok S.J."/>
            <person name="Whang K.S."/>
            <person name="Kwon S.W."/>
        </authorList>
    </citation>
    <scope>NUCLEOTIDE SEQUENCE [LARGE SCALE GENOMIC DNA]</scope>
    <source>
        <strain evidence="2 3">NBRC 108923</strain>
    </source>
</reference>
<name>A0ABR7RNM0_9PROT</name>
<evidence type="ECO:0000256" key="1">
    <source>
        <dbReference type="SAM" id="MobiDB-lite"/>
    </source>
</evidence>
<evidence type="ECO:0000313" key="2">
    <source>
        <dbReference type="EMBL" id="MBC9208204.1"/>
    </source>
</evidence>
<organism evidence="2 3">
    <name type="scientific">Teichococcus aerophilus</name>
    <dbReference type="NCBI Taxonomy" id="1224513"/>
    <lineage>
        <taxon>Bacteria</taxon>
        <taxon>Pseudomonadati</taxon>
        <taxon>Pseudomonadota</taxon>
        <taxon>Alphaproteobacteria</taxon>
        <taxon>Acetobacterales</taxon>
        <taxon>Roseomonadaceae</taxon>
        <taxon>Roseomonas</taxon>
    </lineage>
</organism>
<evidence type="ECO:0000313" key="3">
    <source>
        <dbReference type="Proteomes" id="UP000626026"/>
    </source>
</evidence>
<dbReference type="RefSeq" id="WP_187785366.1">
    <property type="nucleotide sequence ID" value="NZ_JACTVA010000028.1"/>
</dbReference>
<dbReference type="Proteomes" id="UP000626026">
    <property type="component" value="Unassembled WGS sequence"/>
</dbReference>
<accession>A0ABR7RNM0</accession>
<feature type="region of interest" description="Disordered" evidence="1">
    <location>
        <begin position="1"/>
        <end position="27"/>
    </location>
</feature>
<keyword evidence="3" id="KW-1185">Reference proteome</keyword>
<comment type="caution">
    <text evidence="2">The sequence shown here is derived from an EMBL/GenBank/DDBJ whole genome shotgun (WGS) entry which is preliminary data.</text>
</comment>
<gene>
    <name evidence="2" type="ORF">IBL26_15275</name>
</gene>